<sequence>MKFLASPGRFYLNNPAGEMVAEVTFTLADDVVSINHTFVDPSLRGQGVAGKLMVAVIDYAQEHHYWIKPVCSYAQMFFQKFTQYQDLVKE</sequence>
<feature type="domain" description="N-acetyltransferase" evidence="2">
    <location>
        <begin position="2"/>
        <end position="89"/>
    </location>
</feature>
<dbReference type="InterPro" id="IPR045057">
    <property type="entry name" value="Gcn5-rel_NAT"/>
</dbReference>
<protein>
    <submittedName>
        <fullName evidence="3">N-acetyltransferase</fullName>
    </submittedName>
</protein>
<evidence type="ECO:0000259" key="1">
    <source>
        <dbReference type="PROSITE" id="PS51186"/>
    </source>
</evidence>
<evidence type="ECO:0000313" key="3">
    <source>
        <dbReference type="EMBL" id="USS88897.1"/>
    </source>
</evidence>
<dbReference type="InterPro" id="IPR016181">
    <property type="entry name" value="Acyl_CoA_acyltransferase"/>
</dbReference>
<proteinExistence type="predicted"/>
<dbReference type="CDD" id="cd04301">
    <property type="entry name" value="NAT_SF"/>
    <property type="match status" value="1"/>
</dbReference>
<evidence type="ECO:0000313" key="4">
    <source>
        <dbReference type="Proteomes" id="UP001055911"/>
    </source>
</evidence>
<dbReference type="Gene3D" id="3.40.630.30">
    <property type="match status" value="1"/>
</dbReference>
<organism evidence="3 4">
    <name type="scientific">Fructilactobacillus cliffordii</name>
    <dbReference type="NCBI Taxonomy" id="2940299"/>
    <lineage>
        <taxon>Bacteria</taxon>
        <taxon>Bacillati</taxon>
        <taxon>Bacillota</taxon>
        <taxon>Bacilli</taxon>
        <taxon>Lactobacillales</taxon>
        <taxon>Lactobacillaceae</taxon>
        <taxon>Fructilactobacillus</taxon>
    </lineage>
</organism>
<dbReference type="Pfam" id="PF14542">
    <property type="entry name" value="Acetyltransf_CG"/>
    <property type="match status" value="1"/>
</dbReference>
<dbReference type="GO" id="GO:0016747">
    <property type="term" value="F:acyltransferase activity, transferring groups other than amino-acyl groups"/>
    <property type="evidence" value="ECO:0007669"/>
    <property type="project" value="InterPro"/>
</dbReference>
<dbReference type="PANTHER" id="PTHR31435:SF10">
    <property type="entry name" value="BSR4717 PROTEIN"/>
    <property type="match status" value="1"/>
</dbReference>
<dbReference type="Proteomes" id="UP001055911">
    <property type="component" value="Chromosome"/>
</dbReference>
<name>A0A9Q9E2L9_9LACO</name>
<dbReference type="InterPro" id="IPR000182">
    <property type="entry name" value="GNAT_dom"/>
</dbReference>
<keyword evidence="4" id="KW-1185">Reference proteome</keyword>
<dbReference type="InterPro" id="IPR031165">
    <property type="entry name" value="GNAT_YJDJ"/>
</dbReference>
<feature type="domain" description="N-acetyltransferase" evidence="1">
    <location>
        <begin position="1"/>
        <end position="90"/>
    </location>
</feature>
<dbReference type="RefSeq" id="WP_252766414.1">
    <property type="nucleotide sequence ID" value="NZ_CP097119.1"/>
</dbReference>
<dbReference type="PANTHER" id="PTHR31435">
    <property type="entry name" value="PROTEIN NATD1"/>
    <property type="match status" value="1"/>
</dbReference>
<dbReference type="PROSITE" id="PS51186">
    <property type="entry name" value="GNAT"/>
    <property type="match status" value="1"/>
</dbReference>
<accession>A0A9Q9E2L9</accession>
<dbReference type="AlphaFoldDB" id="A0A9Q9E2L9"/>
<dbReference type="PROSITE" id="PS51729">
    <property type="entry name" value="GNAT_YJDJ"/>
    <property type="match status" value="1"/>
</dbReference>
<gene>
    <name evidence="3" type="ORF">M3M40_05270</name>
</gene>
<dbReference type="EMBL" id="CP097119">
    <property type="protein sequence ID" value="USS88897.1"/>
    <property type="molecule type" value="Genomic_DNA"/>
</dbReference>
<evidence type="ECO:0000259" key="2">
    <source>
        <dbReference type="PROSITE" id="PS51729"/>
    </source>
</evidence>
<reference evidence="3" key="1">
    <citation type="submission" date="2022-05" db="EMBL/GenBank/DDBJ databases">
        <authorList>
            <person name="Oliphant S.A."/>
            <person name="Watson-Haigh N.S."/>
            <person name="Sumby K.M."/>
            <person name="Gardner J.M."/>
            <person name="Jiranek V."/>
        </authorList>
    </citation>
    <scope>NUCLEOTIDE SEQUENCE</scope>
    <source>
        <strain evidence="3">KI4_B1</strain>
    </source>
</reference>
<dbReference type="SUPFAM" id="SSF55729">
    <property type="entry name" value="Acyl-CoA N-acyltransferases (Nat)"/>
    <property type="match status" value="1"/>
</dbReference>